<dbReference type="NCBIfam" id="TIGR01764">
    <property type="entry name" value="excise"/>
    <property type="match status" value="1"/>
</dbReference>
<evidence type="ECO:0000259" key="1">
    <source>
        <dbReference type="Pfam" id="PF12728"/>
    </source>
</evidence>
<gene>
    <name evidence="2" type="ORF">SpAn4DRAFT_3857</name>
</gene>
<accession>A0A0U1KV91</accession>
<organism evidence="2 3">
    <name type="scientific">Sporomusa ovata</name>
    <dbReference type="NCBI Taxonomy" id="2378"/>
    <lineage>
        <taxon>Bacteria</taxon>
        <taxon>Bacillati</taxon>
        <taxon>Bacillota</taxon>
        <taxon>Negativicutes</taxon>
        <taxon>Selenomonadales</taxon>
        <taxon>Sporomusaceae</taxon>
        <taxon>Sporomusa</taxon>
    </lineage>
</organism>
<dbReference type="Pfam" id="PF12728">
    <property type="entry name" value="HTH_17"/>
    <property type="match status" value="1"/>
</dbReference>
<dbReference type="GO" id="GO:0003677">
    <property type="term" value="F:DNA binding"/>
    <property type="evidence" value="ECO:0007669"/>
    <property type="project" value="InterPro"/>
</dbReference>
<protein>
    <recommendedName>
        <fullName evidence="1">Helix-turn-helix domain-containing protein</fullName>
    </recommendedName>
</protein>
<dbReference type="InterPro" id="IPR041657">
    <property type="entry name" value="HTH_17"/>
</dbReference>
<dbReference type="AlphaFoldDB" id="A0A0U1KV91"/>
<feature type="domain" description="Helix-turn-helix" evidence="1">
    <location>
        <begin position="49"/>
        <end position="96"/>
    </location>
</feature>
<evidence type="ECO:0000313" key="2">
    <source>
        <dbReference type="EMBL" id="CQR71352.1"/>
    </source>
</evidence>
<evidence type="ECO:0000313" key="3">
    <source>
        <dbReference type="Proteomes" id="UP000049855"/>
    </source>
</evidence>
<reference evidence="3" key="1">
    <citation type="submission" date="2015-03" db="EMBL/GenBank/DDBJ databases">
        <authorList>
            <person name="Nijsse Bart"/>
        </authorList>
    </citation>
    <scope>NUCLEOTIDE SEQUENCE [LARGE SCALE GENOMIC DNA]</scope>
</reference>
<dbReference type="InterPro" id="IPR010093">
    <property type="entry name" value="SinI_DNA-bd"/>
</dbReference>
<dbReference type="EMBL" id="CTRP01000004">
    <property type="protein sequence ID" value="CQR71352.1"/>
    <property type="molecule type" value="Genomic_DNA"/>
</dbReference>
<dbReference type="RefSeq" id="WP_021167457.1">
    <property type="nucleotide sequence ID" value="NZ_CTRP01000004.1"/>
</dbReference>
<keyword evidence="3" id="KW-1185">Reference proteome</keyword>
<name>A0A0U1KV91_9FIRM</name>
<sequence length="112" mass="12472">MKCTACGKNVEQAKFCPNCGAKIPAAPKVKKVKASTDPVVIKYIDKLAYSVSEFAQVIGISRGKVYELMEQNRITFVQVDGRKMISRKAAEEFLSRHEVVATEELPKLVRIV</sequence>
<proteinExistence type="predicted"/>
<dbReference type="Proteomes" id="UP000049855">
    <property type="component" value="Unassembled WGS sequence"/>
</dbReference>